<dbReference type="Gramene" id="Jr10_17180_p1">
    <property type="protein sequence ID" value="cds.Jr10_17180_p1"/>
    <property type="gene ID" value="Jr10_17180"/>
</dbReference>
<dbReference type="GeneID" id="109003894"/>
<name>A0A2I4G1K1_JUGRE</name>
<proteinExistence type="predicted"/>
<keyword evidence="1" id="KW-1185">Reference proteome</keyword>
<gene>
    <name evidence="2" type="primary">LOC109003894</name>
</gene>
<evidence type="ECO:0000313" key="2">
    <source>
        <dbReference type="RefSeq" id="XP_018837778.2"/>
    </source>
</evidence>
<organism evidence="1 2">
    <name type="scientific">Juglans regia</name>
    <name type="common">English walnut</name>
    <dbReference type="NCBI Taxonomy" id="51240"/>
    <lineage>
        <taxon>Eukaryota</taxon>
        <taxon>Viridiplantae</taxon>
        <taxon>Streptophyta</taxon>
        <taxon>Embryophyta</taxon>
        <taxon>Tracheophyta</taxon>
        <taxon>Spermatophyta</taxon>
        <taxon>Magnoliopsida</taxon>
        <taxon>eudicotyledons</taxon>
        <taxon>Gunneridae</taxon>
        <taxon>Pentapetalae</taxon>
        <taxon>rosids</taxon>
        <taxon>fabids</taxon>
        <taxon>Fagales</taxon>
        <taxon>Juglandaceae</taxon>
        <taxon>Juglans</taxon>
    </lineage>
</organism>
<dbReference type="PANTHER" id="PTHR33710">
    <property type="entry name" value="BNAC02G09200D PROTEIN"/>
    <property type="match status" value="1"/>
</dbReference>
<dbReference type="AlphaFoldDB" id="A0A2I4G1K1"/>
<accession>A0A2I4G1K1</accession>
<dbReference type="SUPFAM" id="SSF56219">
    <property type="entry name" value="DNase I-like"/>
    <property type="match status" value="1"/>
</dbReference>
<protein>
    <submittedName>
        <fullName evidence="2">Uncharacterized protein LOC109003894</fullName>
    </submittedName>
</protein>
<reference evidence="2" key="1">
    <citation type="submission" date="2025-08" db="UniProtKB">
        <authorList>
            <consortium name="RefSeq"/>
        </authorList>
    </citation>
    <scope>IDENTIFICATION</scope>
    <source>
        <tissue evidence="2">Leaves</tissue>
    </source>
</reference>
<evidence type="ECO:0000313" key="1">
    <source>
        <dbReference type="Proteomes" id="UP000235220"/>
    </source>
</evidence>
<dbReference type="InterPro" id="IPR036691">
    <property type="entry name" value="Endo/exonu/phosph_ase_sf"/>
</dbReference>
<dbReference type="Proteomes" id="UP000235220">
    <property type="component" value="Chromosome 10"/>
</dbReference>
<dbReference type="PANTHER" id="PTHR33710:SF77">
    <property type="entry name" value="DNASE I-LIKE SUPERFAMILY PROTEIN"/>
    <property type="match status" value="1"/>
</dbReference>
<dbReference type="OrthoDB" id="1935089at2759"/>
<sequence>MEDFRQTILDCNLGDLGYEGSQFTWCNNREGPHFTKERLDRALVNCAWQQLFNFNSVNILPVQTSDHNPLLVTTQNSFSPAFTSQRRLFRYEAAWTKQKDCDDIVKKAWYGALQHGSKADVIRRGLERAIFQQREWNCISRRNQQKILYHKREQLRALQDANTGQTNNQIHSLQRVIDGLLEEDDLKWKH</sequence>
<dbReference type="RefSeq" id="XP_018837778.2">
    <property type="nucleotide sequence ID" value="XM_018982233.2"/>
</dbReference>
<dbReference type="Gene3D" id="3.60.10.10">
    <property type="entry name" value="Endonuclease/exonuclease/phosphatase"/>
    <property type="match status" value="1"/>
</dbReference>
<dbReference type="KEGG" id="jre:109003894"/>